<evidence type="ECO:0000313" key="2">
    <source>
        <dbReference type="Proteomes" id="UP000639274"/>
    </source>
</evidence>
<dbReference type="EMBL" id="CP071518">
    <property type="protein sequence ID" value="QSX77704.1"/>
    <property type="molecule type" value="Genomic_DNA"/>
</dbReference>
<gene>
    <name evidence="1" type="ORF">I8J32_013285</name>
</gene>
<protein>
    <recommendedName>
        <fullName evidence="3">Tetratricopeptide repeat protein</fullName>
    </recommendedName>
</protein>
<proteinExistence type="predicted"/>
<reference evidence="1 2" key="1">
    <citation type="submission" date="2021-03" db="EMBL/GenBank/DDBJ databases">
        <title>Lysobacter sp. nov. isolated from soil of gangwondo yeongwol, south Korea.</title>
        <authorList>
            <person name="Kim K.R."/>
            <person name="Kim K.H."/>
            <person name="Jeon C.O."/>
        </authorList>
    </citation>
    <scope>NUCLEOTIDE SEQUENCE [LARGE SCALE GENOMIC DNA]</scope>
    <source>
        <strain evidence="1 2">R19</strain>
    </source>
</reference>
<dbReference type="Gene3D" id="1.25.40.10">
    <property type="entry name" value="Tetratricopeptide repeat domain"/>
    <property type="match status" value="1"/>
</dbReference>
<name>A0A975ARB5_9GAMM</name>
<accession>A0A975ARB5</accession>
<evidence type="ECO:0008006" key="3">
    <source>
        <dbReference type="Google" id="ProtNLM"/>
    </source>
</evidence>
<dbReference type="Proteomes" id="UP000639274">
    <property type="component" value="Chromosome"/>
</dbReference>
<dbReference type="KEGG" id="lsf:I8J32_013285"/>
<evidence type="ECO:0000313" key="1">
    <source>
        <dbReference type="EMBL" id="QSX77704.1"/>
    </source>
</evidence>
<sequence length="391" mass="42340">MPDSAGHAPRPSEHDALLSRIIAALVLALLLFALPGLLQVAHAARPVAFVPADGSVVLDRLPGGYMQVVPVHRETPGEAALRAQRLYQLAARTGDARLATRADALLARQPTLQRNAGVRMARAFSAQHRHDFPAALRELDALIAASPRHGEARLARAQIQLVRGNLAAARQDCVALATGIDQDSGLLCVAMLSLRQGRTGVAAQVLDRWLRQDGLDPARRAHALLLRADVAARARDPGADAFYRHAMAASPGDVRVLLPYARFLRDTRRPSRVESLLAAYADHDGLQLQRALAAQEAGAANAATLRQSQARRYALLRALGQTPELRDEAEYLLLLRHDIPGALAVAQRNFRTQRDHEDVQVLARAAQAAGRTEILRNLHDWSAQQGIGATP</sequence>
<keyword evidence="2" id="KW-1185">Reference proteome</keyword>
<dbReference type="AlphaFoldDB" id="A0A975ARB5"/>
<organism evidence="1 2">
    <name type="scientific">Agrilutibacter solisilvae</name>
    <dbReference type="NCBI Taxonomy" id="2763317"/>
    <lineage>
        <taxon>Bacteria</taxon>
        <taxon>Pseudomonadati</taxon>
        <taxon>Pseudomonadota</taxon>
        <taxon>Gammaproteobacteria</taxon>
        <taxon>Lysobacterales</taxon>
        <taxon>Lysobacteraceae</taxon>
        <taxon>Agrilutibacter</taxon>
    </lineage>
</organism>
<dbReference type="RefSeq" id="WP_200616424.1">
    <property type="nucleotide sequence ID" value="NZ_CP071518.1"/>
</dbReference>
<dbReference type="InterPro" id="IPR011990">
    <property type="entry name" value="TPR-like_helical_dom_sf"/>
</dbReference>
<dbReference type="SUPFAM" id="SSF48452">
    <property type="entry name" value="TPR-like"/>
    <property type="match status" value="1"/>
</dbReference>